<accession>A0A7S6W054</accession>
<keyword evidence="1" id="KW-0614">Plasmid</keyword>
<dbReference type="Proteomes" id="UP000593966">
    <property type="component" value="Plasmid pYH12207-1"/>
</dbReference>
<dbReference type="EMBL" id="CP048660">
    <property type="protein sequence ID" value="QOW48074.1"/>
    <property type="molecule type" value="Genomic_DNA"/>
</dbReference>
<protein>
    <submittedName>
        <fullName evidence="1">Uncharacterized protein</fullName>
    </submittedName>
</protein>
<dbReference type="AlphaFoldDB" id="A0A7S6W054"/>
<geneLocation type="plasmid" evidence="1 2">
    <name>pYH12207-1</name>
</geneLocation>
<keyword evidence="2" id="KW-1185">Reference proteome</keyword>
<sequence>MDQPKILLEMEQFCKTNNHVRLMVKEICRYPVGECVMERMSLKTQAIQRIDDIVMFHRFAMSAHKNNGEVVDSVFEQFNSDCGNLFDDIEDDLEMVSGFRMVSPNFNHKEQNRRVGSLADESLVINLWATIEQFTNRCLGLYYPGRRLSHKWHEIENYLRDRGLNVSNALSYQLIDELRVLNNVIKHSYVVDKKLANYKNFAGLQGKTIDRVRLKTFDYTLAAYSFISLVICRTAESEFYPITDQDDIEEAEYSKLLNFNNRVALN</sequence>
<reference evidence="1 2" key="1">
    <citation type="submission" date="2020-02" db="EMBL/GenBank/DDBJ databases">
        <title>Tigecycline-resistant Acinetobacter species from pigs and migratory birds.</title>
        <authorList>
            <person name="Chen C."/>
            <person name="Sun J."/>
            <person name="Liao X.-P."/>
            <person name="Liu Y.-H."/>
        </authorList>
    </citation>
    <scope>NUCLEOTIDE SEQUENCE [LARGE SCALE GENOMIC DNA]</scope>
    <source>
        <strain evidence="1 2">YH12207_T</strain>
        <plasmid evidence="1 2">pYH12207-1</plasmid>
    </source>
</reference>
<organism evidence="1 2">
    <name type="scientific">Acinetobacter piscicola</name>
    <dbReference type="NCBI Taxonomy" id="2006115"/>
    <lineage>
        <taxon>Bacteria</taxon>
        <taxon>Pseudomonadati</taxon>
        <taxon>Pseudomonadota</taxon>
        <taxon>Gammaproteobacteria</taxon>
        <taxon>Moraxellales</taxon>
        <taxon>Moraxellaceae</taxon>
        <taxon>Acinetobacter</taxon>
    </lineage>
</organism>
<gene>
    <name evidence="1" type="ORF">G0028_19570</name>
</gene>
<evidence type="ECO:0000313" key="1">
    <source>
        <dbReference type="EMBL" id="QOW48074.1"/>
    </source>
</evidence>
<name>A0A7S6W054_9GAMM</name>
<proteinExistence type="predicted"/>
<dbReference type="RefSeq" id="WP_152873596.1">
    <property type="nucleotide sequence ID" value="NZ_CP048660.1"/>
</dbReference>
<evidence type="ECO:0000313" key="2">
    <source>
        <dbReference type="Proteomes" id="UP000593966"/>
    </source>
</evidence>